<dbReference type="KEGG" id="bspl:114864083"/>
<evidence type="ECO:0000313" key="11">
    <source>
        <dbReference type="RefSeq" id="XP_029020559.1"/>
    </source>
</evidence>
<dbReference type="PANTHER" id="PTHR31481">
    <property type="entry name" value="RELT-LIKE PROTEIN 2 RELL2"/>
    <property type="match status" value="1"/>
</dbReference>
<keyword evidence="9" id="KW-1185">Reference proteome</keyword>
<evidence type="ECO:0000256" key="1">
    <source>
        <dbReference type="ARBA" id="ARBA00004162"/>
    </source>
</evidence>
<evidence type="ECO:0000256" key="8">
    <source>
        <dbReference type="SAM" id="Phobius"/>
    </source>
</evidence>
<dbReference type="RefSeq" id="XP_029020565.1">
    <property type="nucleotide sequence ID" value="XM_029164732.3"/>
</dbReference>
<proteinExistence type="inferred from homology"/>
<feature type="region of interest" description="Disordered" evidence="7">
    <location>
        <begin position="178"/>
        <end position="337"/>
    </location>
</feature>
<keyword evidence="5 8" id="KW-1133">Transmembrane helix</keyword>
<dbReference type="OrthoDB" id="9353106at2759"/>
<evidence type="ECO:0000256" key="7">
    <source>
        <dbReference type="SAM" id="MobiDB-lite"/>
    </source>
</evidence>
<dbReference type="RefSeq" id="XP_040928552.1">
    <property type="nucleotide sequence ID" value="XM_041072618.2"/>
</dbReference>
<feature type="transmembrane region" description="Helical" evidence="8">
    <location>
        <begin position="16"/>
        <end position="39"/>
    </location>
</feature>
<keyword evidence="6 8" id="KW-0472">Membrane</keyword>
<dbReference type="RefSeq" id="XP_029020563.1">
    <property type="nucleotide sequence ID" value="XM_029164730.3"/>
</dbReference>
<dbReference type="AlphaFoldDB" id="A0A6P7NRF0"/>
<evidence type="ECO:0000313" key="13">
    <source>
        <dbReference type="RefSeq" id="XP_029020562.1"/>
    </source>
</evidence>
<evidence type="ECO:0000256" key="2">
    <source>
        <dbReference type="ARBA" id="ARBA00008688"/>
    </source>
</evidence>
<organism evidence="9 14">
    <name type="scientific">Betta splendens</name>
    <name type="common">Siamese fighting fish</name>
    <dbReference type="NCBI Taxonomy" id="158456"/>
    <lineage>
        <taxon>Eukaryota</taxon>
        <taxon>Metazoa</taxon>
        <taxon>Chordata</taxon>
        <taxon>Craniata</taxon>
        <taxon>Vertebrata</taxon>
        <taxon>Euteleostomi</taxon>
        <taxon>Actinopterygii</taxon>
        <taxon>Neopterygii</taxon>
        <taxon>Teleostei</taxon>
        <taxon>Neoteleostei</taxon>
        <taxon>Acanthomorphata</taxon>
        <taxon>Anabantaria</taxon>
        <taxon>Anabantiformes</taxon>
        <taxon>Anabantoidei</taxon>
        <taxon>Osphronemidae</taxon>
        <taxon>Betta</taxon>
    </lineage>
</organism>
<evidence type="ECO:0000256" key="6">
    <source>
        <dbReference type="ARBA" id="ARBA00023136"/>
    </source>
</evidence>
<dbReference type="InterPro" id="IPR042313">
    <property type="entry name" value="RELL2"/>
</dbReference>
<accession>A0A6P7NRF0</accession>
<feature type="compositionally biased region" description="Acidic residues" evidence="7">
    <location>
        <begin position="51"/>
        <end position="72"/>
    </location>
</feature>
<evidence type="ECO:0000313" key="14">
    <source>
        <dbReference type="RefSeq" id="XP_029020563.1"/>
    </source>
</evidence>
<name>A0A6P7NRF0_BETSP</name>
<protein>
    <submittedName>
        <fullName evidence="10 11">RELT-like protein 2</fullName>
    </submittedName>
</protein>
<feature type="compositionally biased region" description="Polar residues" evidence="7">
    <location>
        <begin position="276"/>
        <end position="293"/>
    </location>
</feature>
<dbReference type="RefSeq" id="XP_029020562.1">
    <property type="nucleotide sequence ID" value="XM_029164729.3"/>
</dbReference>
<evidence type="ECO:0000313" key="17">
    <source>
        <dbReference type="RefSeq" id="XP_040928552.1"/>
    </source>
</evidence>
<dbReference type="GO" id="GO:0010811">
    <property type="term" value="P:positive regulation of cell-substrate adhesion"/>
    <property type="evidence" value="ECO:0007669"/>
    <property type="project" value="TreeGrafter"/>
</dbReference>
<dbReference type="InterPro" id="IPR022248">
    <property type="entry name" value="TNF_rcpt_RELT"/>
</dbReference>
<dbReference type="Proteomes" id="UP000515150">
    <property type="component" value="Chromosome 10"/>
</dbReference>
<keyword evidence="4 8" id="KW-0812">Transmembrane</keyword>
<feature type="region of interest" description="Disordered" evidence="7">
    <location>
        <begin position="583"/>
        <end position="629"/>
    </location>
</feature>
<dbReference type="GO" id="GO:1900745">
    <property type="term" value="P:positive regulation of p38MAPK cascade"/>
    <property type="evidence" value="ECO:0007669"/>
    <property type="project" value="InterPro"/>
</dbReference>
<evidence type="ECO:0000313" key="12">
    <source>
        <dbReference type="RefSeq" id="XP_029020561.1"/>
    </source>
</evidence>
<evidence type="ECO:0000256" key="4">
    <source>
        <dbReference type="ARBA" id="ARBA00022692"/>
    </source>
</evidence>
<dbReference type="RefSeq" id="XP_029020558.1">
    <property type="nucleotide sequence ID" value="XM_029164725.3"/>
</dbReference>
<dbReference type="Pfam" id="PF12606">
    <property type="entry name" value="RELT"/>
    <property type="match status" value="1"/>
</dbReference>
<evidence type="ECO:0000256" key="5">
    <source>
        <dbReference type="ARBA" id="ARBA00022989"/>
    </source>
</evidence>
<feature type="region of interest" description="Disordered" evidence="7">
    <location>
        <begin position="645"/>
        <end position="664"/>
    </location>
</feature>
<evidence type="ECO:0000313" key="15">
    <source>
        <dbReference type="RefSeq" id="XP_029020564.1"/>
    </source>
</evidence>
<dbReference type="RefSeq" id="XP_029020564.1">
    <property type="nucleotide sequence ID" value="XM_029164731.3"/>
</dbReference>
<dbReference type="RefSeq" id="XP_029020559.1">
    <property type="nucleotide sequence ID" value="XM_029164726.3"/>
</dbReference>
<feature type="region of interest" description="Disordered" evidence="7">
    <location>
        <begin position="50"/>
        <end position="72"/>
    </location>
</feature>
<keyword evidence="3" id="KW-1003">Cell membrane</keyword>
<evidence type="ECO:0000256" key="3">
    <source>
        <dbReference type="ARBA" id="ARBA00022475"/>
    </source>
</evidence>
<feature type="compositionally biased region" description="Polar residues" evidence="7">
    <location>
        <begin position="303"/>
        <end position="321"/>
    </location>
</feature>
<evidence type="ECO:0000313" key="9">
    <source>
        <dbReference type="Proteomes" id="UP000515150"/>
    </source>
</evidence>
<comment type="subcellular location">
    <subcellularLocation>
        <location evidence="1">Cell membrane</location>
        <topology evidence="1">Single-pass membrane protein</topology>
    </subcellularLocation>
</comment>
<dbReference type="GeneID" id="114864083"/>
<feature type="compositionally biased region" description="Polar residues" evidence="7">
    <location>
        <begin position="519"/>
        <end position="529"/>
    </location>
</feature>
<dbReference type="PANTHER" id="PTHR31481:SF0">
    <property type="entry name" value="RELT-LIKE PROTEIN 2"/>
    <property type="match status" value="1"/>
</dbReference>
<reference evidence="10 11" key="1">
    <citation type="submission" date="2025-04" db="UniProtKB">
        <authorList>
            <consortium name="RefSeq"/>
        </authorList>
    </citation>
    <scope>IDENTIFICATION</scope>
</reference>
<sequence length="664" mass="71908">MTELEAPAVGEHPPPYMIFLVVFLFFLTGLLGFLICHLLKRKGYHCRTQDLDEEEEEEKTEGNSEDDDEENQDTVEKILKCILENEANMEAFNEMLGSYNICARHDPRLRKDSLSCVPPHHHTVHSDTNHNTCHLCAQIGSKKGRRQSRTPRLKQRPGEQTVFSVGRFRVTHTDKKLYGGSNALVSSGDQLDQSQNSNEKKESGYTLRSMFKDAPPTESTNGVGPHVGKRRKSVSIFGLRRGSEPVGIKGGEDTGSDHRERKSAKRAENNKLFPTCDTNPGSKPEPNGSQNVASVMPQHDAKTTGSGQSKKQAAVSSSTPDAHSKHGPGPETVKPSIGSMVTSSLLLSSPTWSKQTHNTAEKLVCVRDNVLKIEEAFDPLQSSTPIDSMPGLFPVILTDQHDLCSSLPVTQTTPDLSSSLDLELGFGGSLASLAFLPVKAPSSCSLSPPAAPQSPKRTYTASVKAALAPTTLGPKLLSGEMMSSKSPILSTRFGKCLGTLQALPSPPIFSVRPKHETKPVSSQNLSPSPAGQHLASRSLPLSPSSPLFPFSPVGGKIGSVTIYNTSPDSKKVFSVVTMVEDENPLRKEPGQKVNESETAGISPALDQGEDVSAVGVAQPKSQRKETCEAEGRLLSAQDRCDMTKMQEEEKKLEPSPWEQDCVGF</sequence>
<comment type="similarity">
    <text evidence="2">Belongs to the RELT family.</text>
</comment>
<dbReference type="CTD" id="285613"/>
<evidence type="ECO:0000313" key="10">
    <source>
        <dbReference type="RefSeq" id="XP_029020558.1"/>
    </source>
</evidence>
<dbReference type="GO" id="GO:0005886">
    <property type="term" value="C:plasma membrane"/>
    <property type="evidence" value="ECO:0007669"/>
    <property type="project" value="UniProtKB-SubCell"/>
</dbReference>
<dbReference type="RefSeq" id="XP_029020561.1">
    <property type="nucleotide sequence ID" value="XM_029164728.3"/>
</dbReference>
<dbReference type="GeneTree" id="ENSGT00940000160541"/>
<feature type="compositionally biased region" description="Polar residues" evidence="7">
    <location>
        <begin position="183"/>
        <end position="197"/>
    </location>
</feature>
<feature type="region of interest" description="Disordered" evidence="7">
    <location>
        <begin position="508"/>
        <end position="540"/>
    </location>
</feature>
<feature type="compositionally biased region" description="Basic and acidic residues" evidence="7">
    <location>
        <begin position="250"/>
        <end position="269"/>
    </location>
</feature>
<gene>
    <name evidence="10 11 12 13 14 15 16 17" type="primary">rell2</name>
</gene>
<evidence type="ECO:0000313" key="16">
    <source>
        <dbReference type="RefSeq" id="XP_029020565.1"/>
    </source>
</evidence>